<reference evidence="3 4" key="1">
    <citation type="submission" date="2020-02" db="EMBL/GenBank/DDBJ databases">
        <title>Genome sequence of Roseobacter ponti.</title>
        <authorList>
            <person name="Hollensteiner J."/>
            <person name="Schneider D."/>
            <person name="Poehlein A."/>
            <person name="Daniel R."/>
        </authorList>
    </citation>
    <scope>NUCLEOTIDE SEQUENCE [LARGE SCALE GENOMIC DNA]</scope>
    <source>
        <strain evidence="3 4">DSM 106830</strain>
    </source>
</reference>
<accession>A0A858SUY2</accession>
<name>A0A858SUY2_9RHOB</name>
<feature type="signal peptide" evidence="2">
    <location>
        <begin position="1"/>
        <end position="21"/>
    </location>
</feature>
<dbReference type="KEGG" id="rpon:G3256_15600"/>
<feature type="transmembrane region" description="Helical" evidence="1">
    <location>
        <begin position="191"/>
        <end position="210"/>
    </location>
</feature>
<keyword evidence="4" id="KW-1185">Reference proteome</keyword>
<dbReference type="EMBL" id="CP048788">
    <property type="protein sequence ID" value="QJF52495.1"/>
    <property type="molecule type" value="Genomic_DNA"/>
</dbReference>
<evidence type="ECO:0000313" key="3">
    <source>
        <dbReference type="EMBL" id="QJF52495.1"/>
    </source>
</evidence>
<keyword evidence="2" id="KW-0732">Signal</keyword>
<feature type="chain" id="PRO_5032273953" evidence="2">
    <location>
        <begin position="22"/>
        <end position="216"/>
    </location>
</feature>
<sequence>MTRLITAAVTALLFGVSAASAATFTDRSLFDAAAGPGLALESFESVPLSGNTASGGLPSADFGDFFVSATRPAVKVIDTPFFFAQNTTAGGKNFLYLDSDIGFTGFIMTLAFDAPVLSFGFDYSGLGRNGDESTIFINGETMILPKATDAPAFFGFTSENGVSAFSINTNNNSAFSIDELAYGGGETATPVPLPAALPMLLVAVAGFGLMKRRKAA</sequence>
<dbReference type="Proteomes" id="UP000503308">
    <property type="component" value="Chromosome"/>
</dbReference>
<dbReference type="InterPro" id="IPR022472">
    <property type="entry name" value="VPLPA-CTERM"/>
</dbReference>
<gene>
    <name evidence="3" type="ORF">G3256_15600</name>
</gene>
<evidence type="ECO:0000256" key="1">
    <source>
        <dbReference type="SAM" id="Phobius"/>
    </source>
</evidence>
<keyword evidence="1" id="KW-0812">Transmembrane</keyword>
<proteinExistence type="predicted"/>
<protein>
    <submittedName>
        <fullName evidence="3">VPLPA-CTERM sorting domain-containing protein</fullName>
    </submittedName>
</protein>
<dbReference type="NCBIfam" id="TIGR03370">
    <property type="entry name" value="VPLPA-CTERM"/>
    <property type="match status" value="1"/>
</dbReference>
<keyword evidence="1" id="KW-0472">Membrane</keyword>
<dbReference type="AlphaFoldDB" id="A0A858SUY2"/>
<evidence type="ECO:0000313" key="4">
    <source>
        <dbReference type="Proteomes" id="UP000503308"/>
    </source>
</evidence>
<keyword evidence="1" id="KW-1133">Transmembrane helix</keyword>
<dbReference type="RefSeq" id="WP_169641715.1">
    <property type="nucleotide sequence ID" value="NZ_CP048788.1"/>
</dbReference>
<organism evidence="3 4">
    <name type="scientific">Roseobacter ponti</name>
    <dbReference type="NCBI Taxonomy" id="1891787"/>
    <lineage>
        <taxon>Bacteria</taxon>
        <taxon>Pseudomonadati</taxon>
        <taxon>Pseudomonadota</taxon>
        <taxon>Alphaproteobacteria</taxon>
        <taxon>Rhodobacterales</taxon>
        <taxon>Roseobacteraceae</taxon>
        <taxon>Roseobacter</taxon>
    </lineage>
</organism>
<evidence type="ECO:0000256" key="2">
    <source>
        <dbReference type="SAM" id="SignalP"/>
    </source>
</evidence>